<gene>
    <name evidence="1" type="ORF">JMA_29030</name>
</gene>
<dbReference type="EMBL" id="CP009416">
    <property type="protein sequence ID" value="AJD92220.1"/>
    <property type="molecule type" value="Genomic_DNA"/>
</dbReference>
<evidence type="ECO:0000313" key="2">
    <source>
        <dbReference type="Proteomes" id="UP000031449"/>
    </source>
</evidence>
<keyword evidence="2" id="KW-1185">Reference proteome</keyword>
<dbReference type="BioCyc" id="JESP1508404:G14D9-12184-MONOMER"/>
<sequence length="100" mass="11390">MNTATKSILVGSIASIGTFTAIKGYQKRMNGKNPDVNFETLEDTDMRNSVKVDQEESVNADFDQEEKDLTQLDAAYRADWQANGFPQTHEEMERLKKEEE</sequence>
<proteinExistence type="predicted"/>
<dbReference type="OrthoDB" id="2429124at2"/>
<dbReference type="Proteomes" id="UP000031449">
    <property type="component" value="Chromosome"/>
</dbReference>
<dbReference type="AlphaFoldDB" id="A0A0B5APQ3"/>
<reference evidence="1 2" key="1">
    <citation type="submission" date="2014-08" db="EMBL/GenBank/DDBJ databases">
        <title>Complete genome of a marine bacteria Jeotgalibacillus malaysiensis.</title>
        <authorList>
            <person name="Yaakop A.S."/>
            <person name="Chan K.-G."/>
            <person name="Goh K.M."/>
        </authorList>
    </citation>
    <scope>NUCLEOTIDE SEQUENCE [LARGE SCALE GENOMIC DNA]</scope>
    <source>
        <strain evidence="1 2">D5</strain>
    </source>
</reference>
<dbReference type="KEGG" id="jeo:JMA_29030"/>
<name>A0A0B5APQ3_9BACL</name>
<accession>A0A0B5APQ3</accession>
<evidence type="ECO:0000313" key="1">
    <source>
        <dbReference type="EMBL" id="AJD92220.1"/>
    </source>
</evidence>
<dbReference type="HOGENOM" id="CLU_161843_0_0_9"/>
<organism evidence="1 2">
    <name type="scientific">Jeotgalibacillus malaysiensis</name>
    <dbReference type="NCBI Taxonomy" id="1508404"/>
    <lineage>
        <taxon>Bacteria</taxon>
        <taxon>Bacillati</taxon>
        <taxon>Bacillota</taxon>
        <taxon>Bacilli</taxon>
        <taxon>Bacillales</taxon>
        <taxon>Caryophanaceae</taxon>
        <taxon>Jeotgalibacillus</taxon>
    </lineage>
</organism>
<protein>
    <submittedName>
        <fullName evidence="1">Uncharacterized protein</fullName>
    </submittedName>
</protein>